<evidence type="ECO:0000313" key="2">
    <source>
        <dbReference type="EMBL" id="MDA0161636.1"/>
    </source>
</evidence>
<dbReference type="GO" id="GO:0016810">
    <property type="term" value="F:hydrolase activity, acting on carbon-nitrogen (but not peptide) bonds"/>
    <property type="evidence" value="ECO:0007669"/>
    <property type="project" value="InterPro"/>
</dbReference>
<keyword evidence="3" id="KW-1185">Reference proteome</keyword>
<name>A0A9X3MTM6_9ACTN</name>
<dbReference type="InterPro" id="IPR011330">
    <property type="entry name" value="Glyco_hydro/deAcase_b/a-brl"/>
</dbReference>
<dbReference type="Gene3D" id="3.20.20.370">
    <property type="entry name" value="Glycoside hydrolase/deacetylase"/>
    <property type="match status" value="1"/>
</dbReference>
<dbReference type="RefSeq" id="WP_270040852.1">
    <property type="nucleotide sequence ID" value="NZ_JAPDOD010000013.1"/>
</dbReference>
<organism evidence="2 3">
    <name type="scientific">Solirubrobacter ginsenosidimutans</name>
    <dbReference type="NCBI Taxonomy" id="490573"/>
    <lineage>
        <taxon>Bacteria</taxon>
        <taxon>Bacillati</taxon>
        <taxon>Actinomycetota</taxon>
        <taxon>Thermoleophilia</taxon>
        <taxon>Solirubrobacterales</taxon>
        <taxon>Solirubrobacteraceae</taxon>
        <taxon>Solirubrobacter</taxon>
    </lineage>
</organism>
<accession>A0A9X3MTM6</accession>
<feature type="domain" description="NodB homology" evidence="1">
    <location>
        <begin position="39"/>
        <end position="225"/>
    </location>
</feature>
<dbReference type="SUPFAM" id="SSF88713">
    <property type="entry name" value="Glycoside hydrolase/deacetylase"/>
    <property type="match status" value="1"/>
</dbReference>
<dbReference type="EMBL" id="JAPDOD010000013">
    <property type="protein sequence ID" value="MDA0161636.1"/>
    <property type="molecule type" value="Genomic_DNA"/>
</dbReference>
<evidence type="ECO:0000313" key="3">
    <source>
        <dbReference type="Proteomes" id="UP001149140"/>
    </source>
</evidence>
<protein>
    <submittedName>
        <fullName evidence="2">Polysaccharide deacetylase family protein</fullName>
    </submittedName>
</protein>
<proteinExistence type="predicted"/>
<dbReference type="PANTHER" id="PTHR10587">
    <property type="entry name" value="GLYCOSYL TRANSFERASE-RELATED"/>
    <property type="match status" value="1"/>
</dbReference>
<dbReference type="GO" id="GO:0005975">
    <property type="term" value="P:carbohydrate metabolic process"/>
    <property type="evidence" value="ECO:0007669"/>
    <property type="project" value="InterPro"/>
</dbReference>
<dbReference type="PANTHER" id="PTHR10587:SF137">
    <property type="entry name" value="4-DEOXY-4-FORMAMIDO-L-ARABINOSE-PHOSPHOUNDECAPRENOL DEFORMYLASE ARND-RELATED"/>
    <property type="match status" value="1"/>
</dbReference>
<evidence type="ECO:0000259" key="1">
    <source>
        <dbReference type="PROSITE" id="PS51677"/>
    </source>
</evidence>
<comment type="caution">
    <text evidence="2">The sequence shown here is derived from an EMBL/GenBank/DDBJ whole genome shotgun (WGS) entry which is preliminary data.</text>
</comment>
<sequence>MRVALAAGTVAAGAWTVPALAPLTPLVSRPLAIRTTIERGVALTFDDGPHPQGTPAILEILAAANVHATFFLVGEQVLRSPTVAAEIVAAGHAVAVHGHRHRNLLRISPAGVASDLDRAHAVIADVTGQAANVHRPPYGIYSWPALNNVRARGWTPTLWSRWGRDWTRRATAHSIASTVADGVRDGDVLLLHDADDYSAPGSWRATAAALPRVLEAVASAGLDFAQLD</sequence>
<dbReference type="CDD" id="cd10959">
    <property type="entry name" value="CE4_NodB_like_3"/>
    <property type="match status" value="1"/>
</dbReference>
<dbReference type="AlphaFoldDB" id="A0A9X3MTM6"/>
<dbReference type="PROSITE" id="PS51677">
    <property type="entry name" value="NODB"/>
    <property type="match status" value="1"/>
</dbReference>
<gene>
    <name evidence="2" type="ORF">OM076_15265</name>
</gene>
<dbReference type="Pfam" id="PF01522">
    <property type="entry name" value="Polysacc_deac_1"/>
    <property type="match status" value="1"/>
</dbReference>
<reference evidence="2" key="1">
    <citation type="submission" date="2022-10" db="EMBL/GenBank/DDBJ databases">
        <title>The WGS of Solirubrobacter ginsenosidimutans DSM 21036.</title>
        <authorList>
            <person name="Jiang Z."/>
        </authorList>
    </citation>
    <scope>NUCLEOTIDE SEQUENCE</scope>
    <source>
        <strain evidence="2">DSM 21036</strain>
    </source>
</reference>
<dbReference type="InterPro" id="IPR002509">
    <property type="entry name" value="NODB_dom"/>
</dbReference>
<dbReference type="Proteomes" id="UP001149140">
    <property type="component" value="Unassembled WGS sequence"/>
</dbReference>
<dbReference type="InterPro" id="IPR050248">
    <property type="entry name" value="Polysacc_deacetylase_ArnD"/>
</dbReference>